<evidence type="ECO:0000259" key="2">
    <source>
        <dbReference type="PROSITE" id="PS51192"/>
    </source>
</evidence>
<dbReference type="CDD" id="cd18799">
    <property type="entry name" value="SF2_C_EcoAI-like"/>
    <property type="match status" value="1"/>
</dbReference>
<keyword evidence="3" id="KW-0547">Nucleotide-binding</keyword>
<keyword evidence="1" id="KW-0175">Coiled coil</keyword>
<dbReference type="Proteomes" id="UP001601444">
    <property type="component" value="Unassembled WGS sequence"/>
</dbReference>
<dbReference type="PROSITE" id="PS51192">
    <property type="entry name" value="HELICASE_ATP_BIND_1"/>
    <property type="match status" value="1"/>
</dbReference>
<keyword evidence="3" id="KW-0378">Hydrolase</keyword>
<dbReference type="InterPro" id="IPR006935">
    <property type="entry name" value="Helicase/UvrB_N"/>
</dbReference>
<reference evidence="3 4" key="1">
    <citation type="submission" date="2024-10" db="EMBL/GenBank/DDBJ databases">
        <title>The Natural Products Discovery Center: Release of the First 8490 Sequenced Strains for Exploring Actinobacteria Biosynthetic Diversity.</title>
        <authorList>
            <person name="Kalkreuter E."/>
            <person name="Kautsar S.A."/>
            <person name="Yang D."/>
            <person name="Bader C.D."/>
            <person name="Teijaro C.N."/>
            <person name="Fluegel L."/>
            <person name="Davis C.M."/>
            <person name="Simpson J.R."/>
            <person name="Lauterbach L."/>
            <person name="Steele A.D."/>
            <person name="Gui C."/>
            <person name="Meng S."/>
            <person name="Li G."/>
            <person name="Viehrig K."/>
            <person name="Ye F."/>
            <person name="Su P."/>
            <person name="Kiefer A.F."/>
            <person name="Nichols A."/>
            <person name="Cepeda A.J."/>
            <person name="Yan W."/>
            <person name="Fan B."/>
            <person name="Jiang Y."/>
            <person name="Adhikari A."/>
            <person name="Zheng C.-J."/>
            <person name="Schuster L."/>
            <person name="Cowan T.M."/>
            <person name="Smanski M.J."/>
            <person name="Chevrette M.G."/>
            <person name="De Carvalho L.P.S."/>
            <person name="Shen B."/>
        </authorList>
    </citation>
    <scope>NUCLEOTIDE SEQUENCE [LARGE SCALE GENOMIC DNA]</scope>
    <source>
        <strain evidence="3 4">NPDC004045</strain>
    </source>
</reference>
<keyword evidence="4" id="KW-1185">Reference proteome</keyword>
<dbReference type="Gene3D" id="3.40.50.300">
    <property type="entry name" value="P-loop containing nucleotide triphosphate hydrolases"/>
    <property type="match status" value="2"/>
</dbReference>
<dbReference type="PANTHER" id="PTHR47396:SF1">
    <property type="entry name" value="ATP-DEPENDENT HELICASE IRC3-RELATED"/>
    <property type="match status" value="1"/>
</dbReference>
<feature type="domain" description="Helicase ATP-binding" evidence="2">
    <location>
        <begin position="369"/>
        <end position="527"/>
    </location>
</feature>
<dbReference type="InterPro" id="IPR025285">
    <property type="entry name" value="DUF4145"/>
</dbReference>
<dbReference type="EMBL" id="JBIAMX010000001">
    <property type="protein sequence ID" value="MFF0541248.1"/>
    <property type="molecule type" value="Genomic_DNA"/>
</dbReference>
<dbReference type="Gene3D" id="3.90.1570.30">
    <property type="match status" value="1"/>
</dbReference>
<dbReference type="Pfam" id="PF00271">
    <property type="entry name" value="Helicase_C"/>
    <property type="match status" value="1"/>
</dbReference>
<dbReference type="PANTHER" id="PTHR47396">
    <property type="entry name" value="TYPE I RESTRICTION ENZYME ECOKI R PROTEIN"/>
    <property type="match status" value="1"/>
</dbReference>
<dbReference type="InterPro" id="IPR013670">
    <property type="entry name" value="EcoEI_R_C_dom"/>
</dbReference>
<name>A0ABW6PFV2_9NOCA</name>
<dbReference type="Pfam" id="PF13643">
    <property type="entry name" value="DUF4145"/>
    <property type="match status" value="1"/>
</dbReference>
<accession>A0ABW6PFV2</accession>
<dbReference type="GO" id="GO:0004386">
    <property type="term" value="F:helicase activity"/>
    <property type="evidence" value="ECO:0007669"/>
    <property type="project" value="UniProtKB-KW"/>
</dbReference>
<gene>
    <name evidence="3" type="ORF">ACFYTF_00240</name>
</gene>
<feature type="coiled-coil region" evidence="1">
    <location>
        <begin position="146"/>
        <end position="199"/>
    </location>
</feature>
<dbReference type="Pfam" id="PF04313">
    <property type="entry name" value="HSDR_N"/>
    <property type="match status" value="1"/>
</dbReference>
<dbReference type="CDD" id="cd18032">
    <property type="entry name" value="DEXHc_RE_I_III_res"/>
    <property type="match status" value="1"/>
</dbReference>
<dbReference type="InterPro" id="IPR027417">
    <property type="entry name" value="P-loop_NTPase"/>
</dbReference>
<dbReference type="RefSeq" id="WP_387698575.1">
    <property type="nucleotide sequence ID" value="NZ_JBIAMX010000001.1"/>
</dbReference>
<dbReference type="SMART" id="SM00487">
    <property type="entry name" value="DEXDc"/>
    <property type="match status" value="1"/>
</dbReference>
<dbReference type="InterPro" id="IPR014001">
    <property type="entry name" value="Helicase_ATP-bd"/>
</dbReference>
<dbReference type="Pfam" id="PF04851">
    <property type="entry name" value="ResIII"/>
    <property type="match status" value="1"/>
</dbReference>
<dbReference type="InterPro" id="IPR007409">
    <property type="entry name" value="Restrct_endonuc_type1_HsdR_N"/>
</dbReference>
<evidence type="ECO:0000313" key="4">
    <source>
        <dbReference type="Proteomes" id="UP001601444"/>
    </source>
</evidence>
<dbReference type="Pfam" id="PF08463">
    <property type="entry name" value="EcoEI_R_C"/>
    <property type="match status" value="1"/>
</dbReference>
<dbReference type="SUPFAM" id="SSF52540">
    <property type="entry name" value="P-loop containing nucleoside triphosphate hydrolases"/>
    <property type="match status" value="2"/>
</dbReference>
<keyword evidence="3" id="KW-0067">ATP-binding</keyword>
<evidence type="ECO:0000256" key="1">
    <source>
        <dbReference type="SAM" id="Coils"/>
    </source>
</evidence>
<sequence>MSNFEFLRAEWPSLFTEAIRAERAGIADPRVTCIAARRTVELAVGWLYDAETTLKKPYHNDLAGKINEPTMVALVGTDVRAKLDLIRKVGNDGVHGTKPISDKTSLPLLRELFQVMFWLARNYAADPLNVPPAHLAFDANKVPRPLSAADRRKKQAEAQAMLAEYEQQRVELAAQRDANADLEAELAELRAQVAAAKKAHQAVPDEHDYTEDKTREFYIDRLLAEAGWALTNAEDREYPVTGLPTKTGKGRVDYVLWDDDGKPLGLVEAKRSAKDPDLAGKAQARQYADALEAATGQRPIIYYTNGFETWIWDDAFYPPRKVQGFHTKDELRLLVQRRAGRRPLATETINAQIVERVYQTRAIRKIGEAFEKQNRRQALLVMATGTGKTRTAIALVDVLAKAGWVKRVLFLADRQALVQQAANAFKAHLPGLTPVNLLTDKSETGRVYVCTYQTMMGLAQEYDAAGVRRFGPGHFDLVIIDEAHRSVYQKYGALFTYFDSLLVGLTATPRDDIDHNTYQLFHLEDGMPTDYYDLDDAVAENHLVPPTVVEVPLRFPTRGIRYDELSEAEKEAWEAIDWAADDDDVPDEIAADDLNKFLFNADTVDKMLETVMEFGLKVPCAEHIGKTIVFARNTKHAKLIAERFDILYPHYRGGFASIITSQADNAQSLIDAFEKPGKAPFLAISVDMLDTGIDVPAVVNLVFAKTVRSKTKFWQMLGRGTRLCKDLFGPGQDKTGFVVFDLGRNVEYFNQNLPTVEGRATVSVREKVFRQRVALLAALDQAADAGDAPAEIPDTEPHSVGDLRWQVARTLRDQIAEMNRDSIEVRGHLRQVEAFSDPGAWRRITVDEQARLDELAPLPTELVEANNTTPAKRFDYLLLRLQYAHLTGEPGYPALCAQVRELATELLSPQLQNIPLVAAQHDFLTDICADSWWEDVTLPMLESVRRRLRGLVGNITAKPRSPIYTDFEDELGELSIKELTALAGLRDKKRFKAKARAYLTEHADHVAVQKLRRNRQITSTDVQYLEGIFLDEGFATDEDIAEAKAAHGGELGLFLRSLTGLEEQAARDSFDAFQSGRTLTANQLDFLDLLVKVIVANGIVEVGSLYDPPFSQRYPGGPDVVFPNSADLDEIEIILGRLRATAIPTDARTA</sequence>
<comment type="caution">
    <text evidence="3">The sequence shown here is derived from an EMBL/GenBank/DDBJ whole genome shotgun (WGS) entry which is preliminary data.</text>
</comment>
<protein>
    <submittedName>
        <fullName evidence="3">DEAD/DEAH box helicase family protein</fullName>
    </submittedName>
</protein>
<evidence type="ECO:0000313" key="3">
    <source>
        <dbReference type="EMBL" id="MFF0541248.1"/>
    </source>
</evidence>
<organism evidence="3 4">
    <name type="scientific">Nocardia thailandica</name>
    <dbReference type="NCBI Taxonomy" id="257275"/>
    <lineage>
        <taxon>Bacteria</taxon>
        <taxon>Bacillati</taxon>
        <taxon>Actinomycetota</taxon>
        <taxon>Actinomycetes</taxon>
        <taxon>Mycobacteriales</taxon>
        <taxon>Nocardiaceae</taxon>
        <taxon>Nocardia</taxon>
    </lineage>
</organism>
<dbReference type="InterPro" id="IPR050742">
    <property type="entry name" value="Helicase_Restrict-Modif_Enz"/>
</dbReference>
<proteinExistence type="predicted"/>
<dbReference type="InterPro" id="IPR001650">
    <property type="entry name" value="Helicase_C-like"/>
</dbReference>
<keyword evidence="3" id="KW-0347">Helicase</keyword>